<organism evidence="4">
    <name type="scientific">Aedes albopictus</name>
    <name type="common">Asian tiger mosquito</name>
    <name type="synonym">Stegomyia albopicta</name>
    <dbReference type="NCBI Taxonomy" id="7160"/>
    <lineage>
        <taxon>Eukaryota</taxon>
        <taxon>Metazoa</taxon>
        <taxon>Ecdysozoa</taxon>
        <taxon>Arthropoda</taxon>
        <taxon>Hexapoda</taxon>
        <taxon>Insecta</taxon>
        <taxon>Pterygota</taxon>
        <taxon>Neoptera</taxon>
        <taxon>Endopterygota</taxon>
        <taxon>Diptera</taxon>
        <taxon>Nematocera</taxon>
        <taxon>Culicoidea</taxon>
        <taxon>Culicidae</taxon>
        <taxon>Culicinae</taxon>
        <taxon>Aedini</taxon>
        <taxon>Aedes</taxon>
        <taxon>Stegomyia</taxon>
    </lineage>
</organism>
<keyword evidence="3" id="KW-0732">Signal</keyword>
<feature type="signal peptide" evidence="3">
    <location>
        <begin position="1"/>
        <end position="21"/>
    </location>
</feature>
<evidence type="ECO:0000256" key="3">
    <source>
        <dbReference type="SAM" id="SignalP"/>
    </source>
</evidence>
<name>A0A1W7R715_AEDAL</name>
<evidence type="ECO:0000256" key="1">
    <source>
        <dbReference type="SAM" id="Coils"/>
    </source>
</evidence>
<dbReference type="EMBL" id="GEHC01000702">
    <property type="protein sequence ID" value="JAV46943.1"/>
    <property type="molecule type" value="Transcribed_RNA"/>
</dbReference>
<feature type="coiled-coil region" evidence="1">
    <location>
        <begin position="234"/>
        <end position="268"/>
    </location>
</feature>
<protein>
    <submittedName>
        <fullName evidence="4">Putative conserved secreted protein</fullName>
    </submittedName>
</protein>
<dbReference type="VEuPathDB" id="VectorBase:AALC636_009490"/>
<sequence>MQRELFMLVALILGNLHGNSGIPAVNQNHNVDNDKTASDEDLMMEPDEYNGDSATQATVRRSTSIGAVHHPYNHHMYITAARRDESGQLTDEERAAAASEGFYPSFMRSSRQYFQPTEVERFRPPTSGRAKLVEPSILGSGDFGVLKGGTFYQDNDPPLRGYHNDFYGLNLKSHNGHQRPFAAPLVQKFRYPSDPSDPFSNFRDFADINVSNDAGQYSELYVVYANKNSSQTKSNDMRKNAERSNKSIENIKDKLDQIDKEINAEHKLEKLSKTKLKLVKTKKQEKMKIPKGAISTTSNPESDSDFMLALS</sequence>
<dbReference type="VEuPathDB" id="VectorBase:AALFPA_072621"/>
<reference evidence="4" key="1">
    <citation type="submission" date="2016-03" db="EMBL/GenBank/DDBJ databases">
        <title>RNAseq analyses of the sensorial organs of adult female Aedes albopictus.</title>
        <authorList>
            <person name="Fabrizio L."/>
            <person name="Ribeiro J.M."/>
            <person name="Arca B."/>
        </authorList>
    </citation>
    <scope>NUCLEOTIDE SEQUENCE</scope>
</reference>
<dbReference type="AlphaFoldDB" id="A0A1W7R715"/>
<feature type="chain" id="PRO_5012619594" evidence="3">
    <location>
        <begin position="22"/>
        <end position="311"/>
    </location>
</feature>
<evidence type="ECO:0000313" key="4">
    <source>
        <dbReference type="EMBL" id="JAV46943.1"/>
    </source>
</evidence>
<feature type="region of interest" description="Disordered" evidence="2">
    <location>
        <begin position="287"/>
        <end position="311"/>
    </location>
</feature>
<evidence type="ECO:0000256" key="2">
    <source>
        <dbReference type="SAM" id="MobiDB-lite"/>
    </source>
</evidence>
<keyword evidence="1" id="KW-0175">Coiled coil</keyword>
<proteinExistence type="predicted"/>
<accession>A0A1W7R715</accession>